<name>A0A392SYU6_9FABA</name>
<sequence length="78" mass="8609">PCPDRCRSFRGGFGSPFQSVLPSPIFSVSRRFGFCSVRSVLRWPQAPGHASSGGFGVLGFRSCAQHWFVWIVVLNPHS</sequence>
<accession>A0A392SYU6</accession>
<dbReference type="EMBL" id="LXQA010456710">
    <property type="protein sequence ID" value="MCI53030.1"/>
    <property type="molecule type" value="Genomic_DNA"/>
</dbReference>
<comment type="caution">
    <text evidence="1">The sequence shown here is derived from an EMBL/GenBank/DDBJ whole genome shotgun (WGS) entry which is preliminary data.</text>
</comment>
<keyword evidence="2" id="KW-1185">Reference proteome</keyword>
<dbReference type="Proteomes" id="UP000265520">
    <property type="component" value="Unassembled WGS sequence"/>
</dbReference>
<evidence type="ECO:0000313" key="1">
    <source>
        <dbReference type="EMBL" id="MCI53030.1"/>
    </source>
</evidence>
<feature type="non-terminal residue" evidence="1">
    <location>
        <position position="1"/>
    </location>
</feature>
<protein>
    <submittedName>
        <fullName evidence="1">Uncharacterized protein</fullName>
    </submittedName>
</protein>
<reference evidence="1 2" key="1">
    <citation type="journal article" date="2018" name="Front. Plant Sci.">
        <title>Red Clover (Trifolium pratense) and Zigzag Clover (T. medium) - A Picture of Genomic Similarities and Differences.</title>
        <authorList>
            <person name="Dluhosova J."/>
            <person name="Istvanek J."/>
            <person name="Nedelnik J."/>
            <person name="Repkova J."/>
        </authorList>
    </citation>
    <scope>NUCLEOTIDE SEQUENCE [LARGE SCALE GENOMIC DNA]</scope>
    <source>
        <strain evidence="2">cv. 10/8</strain>
        <tissue evidence="1">Leaf</tissue>
    </source>
</reference>
<evidence type="ECO:0000313" key="2">
    <source>
        <dbReference type="Proteomes" id="UP000265520"/>
    </source>
</evidence>
<proteinExistence type="predicted"/>
<dbReference type="AlphaFoldDB" id="A0A392SYU6"/>
<organism evidence="1 2">
    <name type="scientific">Trifolium medium</name>
    <dbReference type="NCBI Taxonomy" id="97028"/>
    <lineage>
        <taxon>Eukaryota</taxon>
        <taxon>Viridiplantae</taxon>
        <taxon>Streptophyta</taxon>
        <taxon>Embryophyta</taxon>
        <taxon>Tracheophyta</taxon>
        <taxon>Spermatophyta</taxon>
        <taxon>Magnoliopsida</taxon>
        <taxon>eudicotyledons</taxon>
        <taxon>Gunneridae</taxon>
        <taxon>Pentapetalae</taxon>
        <taxon>rosids</taxon>
        <taxon>fabids</taxon>
        <taxon>Fabales</taxon>
        <taxon>Fabaceae</taxon>
        <taxon>Papilionoideae</taxon>
        <taxon>50 kb inversion clade</taxon>
        <taxon>NPAAA clade</taxon>
        <taxon>Hologalegina</taxon>
        <taxon>IRL clade</taxon>
        <taxon>Trifolieae</taxon>
        <taxon>Trifolium</taxon>
    </lineage>
</organism>